<feature type="non-terminal residue" evidence="2">
    <location>
        <position position="276"/>
    </location>
</feature>
<protein>
    <submittedName>
        <fullName evidence="2">Uncharacterized protein</fullName>
    </submittedName>
</protein>
<feature type="non-terminal residue" evidence="2">
    <location>
        <position position="1"/>
    </location>
</feature>
<evidence type="ECO:0000256" key="1">
    <source>
        <dbReference type="SAM" id="MobiDB-lite"/>
    </source>
</evidence>
<gene>
    <name evidence="2" type="ORF">AVDCRST_MAG12-3356</name>
</gene>
<feature type="compositionally biased region" description="Low complexity" evidence="1">
    <location>
        <begin position="177"/>
        <end position="190"/>
    </location>
</feature>
<reference evidence="2" key="1">
    <citation type="submission" date="2020-02" db="EMBL/GenBank/DDBJ databases">
        <authorList>
            <person name="Meier V. D."/>
        </authorList>
    </citation>
    <scope>NUCLEOTIDE SEQUENCE</scope>
    <source>
        <strain evidence="2">AVDCRST_MAG12</strain>
    </source>
</reference>
<feature type="region of interest" description="Disordered" evidence="1">
    <location>
        <begin position="1"/>
        <end position="190"/>
    </location>
</feature>
<feature type="compositionally biased region" description="Basic and acidic residues" evidence="1">
    <location>
        <begin position="261"/>
        <end position="276"/>
    </location>
</feature>
<feature type="compositionally biased region" description="Low complexity" evidence="1">
    <location>
        <begin position="53"/>
        <end position="65"/>
    </location>
</feature>
<feature type="compositionally biased region" description="Basic and acidic residues" evidence="1">
    <location>
        <begin position="23"/>
        <end position="44"/>
    </location>
</feature>
<feature type="compositionally biased region" description="Gly residues" evidence="1">
    <location>
        <begin position="111"/>
        <end position="121"/>
    </location>
</feature>
<accession>A0A6J4T4E6</accession>
<feature type="compositionally biased region" description="Basic residues" evidence="1">
    <location>
        <begin position="71"/>
        <end position="99"/>
    </location>
</feature>
<dbReference type="EMBL" id="CADCVK010000466">
    <property type="protein sequence ID" value="CAA9513511.1"/>
    <property type="molecule type" value="Genomic_DNA"/>
</dbReference>
<sequence length="276" mass="31436">GRSQLAGDELQRQGRVPQGWDQRLARPGRDKRPDHRGVRARPDRAPGGPRPQPGGLREGPPGLRADNGSGLRHRHAGRVRRHLLRRGPVRGARRRRLLAQRHPAGVLGQLGQRGGPFGQLGGPAVPEDRRRVPPRQHPPRPHERAGPRRGQPPHRPPDRGDLREPRAPTHHRHRRLQLQAGLRPLRGLPGARLYRHLPRRRQHRRRGRLHLPRLQRYGLQAERHGQTVRAHRLDPAQGHRRTLRGKGTPDTARRRRGGRPLPERPLPRRGGPVDKL</sequence>
<evidence type="ECO:0000313" key="2">
    <source>
        <dbReference type="EMBL" id="CAA9513511.1"/>
    </source>
</evidence>
<dbReference type="AlphaFoldDB" id="A0A6J4T4E6"/>
<feature type="compositionally biased region" description="Basic and acidic residues" evidence="1">
    <location>
        <begin position="155"/>
        <end position="167"/>
    </location>
</feature>
<feature type="region of interest" description="Disordered" evidence="1">
    <location>
        <begin position="222"/>
        <end position="276"/>
    </location>
</feature>
<proteinExistence type="predicted"/>
<name>A0A6J4T4E6_9ACTN</name>
<organism evidence="2">
    <name type="scientific">uncultured Rubrobacteraceae bacterium</name>
    <dbReference type="NCBI Taxonomy" id="349277"/>
    <lineage>
        <taxon>Bacteria</taxon>
        <taxon>Bacillati</taxon>
        <taxon>Actinomycetota</taxon>
        <taxon>Rubrobacteria</taxon>
        <taxon>Rubrobacterales</taxon>
        <taxon>Rubrobacteraceae</taxon>
        <taxon>environmental samples</taxon>
    </lineage>
</organism>